<dbReference type="InterPro" id="IPR023796">
    <property type="entry name" value="Serpin_dom"/>
</dbReference>
<protein>
    <recommendedName>
        <fullName evidence="1">Serpin domain-containing protein</fullName>
    </recommendedName>
</protein>
<dbReference type="Gene3D" id="3.30.497.10">
    <property type="entry name" value="Antithrombin, subunit I, domain 2"/>
    <property type="match status" value="1"/>
</dbReference>
<evidence type="ECO:0000313" key="2">
    <source>
        <dbReference type="Ensembl" id="ENSEBUP00000007705.1"/>
    </source>
</evidence>
<dbReference type="InterPro" id="IPR042178">
    <property type="entry name" value="Serpin_sf_1"/>
</dbReference>
<proteinExistence type="predicted"/>
<dbReference type="PANTHER" id="PTHR11461:SF159">
    <property type="entry name" value="PLASMA PROTEASE C1 INHIBITOR"/>
    <property type="match status" value="1"/>
</dbReference>
<dbReference type="SUPFAM" id="SSF56574">
    <property type="entry name" value="Serpins"/>
    <property type="match status" value="1"/>
</dbReference>
<reference evidence="2" key="1">
    <citation type="submission" date="2025-08" db="UniProtKB">
        <authorList>
            <consortium name="Ensembl"/>
        </authorList>
    </citation>
    <scope>IDENTIFICATION</scope>
</reference>
<dbReference type="InterPro" id="IPR036186">
    <property type="entry name" value="Serpin_sf"/>
</dbReference>
<feature type="domain" description="Serpin" evidence="1">
    <location>
        <begin position="5"/>
        <end position="95"/>
    </location>
</feature>
<keyword evidence="3" id="KW-1185">Reference proteome</keyword>
<organism evidence="2 3">
    <name type="scientific">Eptatretus burgeri</name>
    <name type="common">Inshore hagfish</name>
    <dbReference type="NCBI Taxonomy" id="7764"/>
    <lineage>
        <taxon>Eukaryota</taxon>
        <taxon>Metazoa</taxon>
        <taxon>Chordata</taxon>
        <taxon>Craniata</taxon>
        <taxon>Vertebrata</taxon>
        <taxon>Cyclostomata</taxon>
        <taxon>Myxini</taxon>
        <taxon>Myxiniformes</taxon>
        <taxon>Myxinidae</taxon>
        <taxon>Eptatretinae</taxon>
        <taxon>Eptatretus</taxon>
    </lineage>
</organism>
<dbReference type="PANTHER" id="PTHR11461">
    <property type="entry name" value="SERINE PROTEASE INHIBITOR, SERPIN"/>
    <property type="match status" value="1"/>
</dbReference>
<evidence type="ECO:0000259" key="1">
    <source>
        <dbReference type="Pfam" id="PF00079"/>
    </source>
</evidence>
<dbReference type="InterPro" id="IPR000215">
    <property type="entry name" value="Serpin_fam"/>
</dbReference>
<evidence type="ECO:0000313" key="3">
    <source>
        <dbReference type="Proteomes" id="UP000694388"/>
    </source>
</evidence>
<dbReference type="Proteomes" id="UP000694388">
    <property type="component" value="Unplaced"/>
</dbReference>
<accession>A0A8C4PZF0</accession>
<dbReference type="GO" id="GO:0004867">
    <property type="term" value="F:serine-type endopeptidase inhibitor activity"/>
    <property type="evidence" value="ECO:0007669"/>
    <property type="project" value="InterPro"/>
</dbReference>
<name>A0A8C4PZF0_EPTBU</name>
<dbReference type="Ensembl" id="ENSEBUT00000008193.1">
    <property type="protein sequence ID" value="ENSEBUP00000007705.1"/>
    <property type="gene ID" value="ENSEBUG00000005027.1"/>
</dbReference>
<dbReference type="AlphaFoldDB" id="A0A8C4PZF0"/>
<dbReference type="Pfam" id="PF00079">
    <property type="entry name" value="Serpin"/>
    <property type="match status" value="1"/>
</dbReference>
<dbReference type="GO" id="GO:0005615">
    <property type="term" value="C:extracellular space"/>
    <property type="evidence" value="ECO:0007669"/>
    <property type="project" value="InterPro"/>
</dbReference>
<reference evidence="2" key="2">
    <citation type="submission" date="2025-09" db="UniProtKB">
        <authorList>
            <consortium name="Ensembl"/>
        </authorList>
    </citation>
    <scope>IDENTIFICATION</scope>
</reference>
<sequence length="116" mass="13144">MSQLLGHTTGQNSTNLAARIFFKKDVPLLDSFLEKAEKFYSARPTNFVADNKANLDMVNAWVAEKTENMIKEFLTELSDNTDIMLLSAIYFKGRLPDLVITYIFLANSNDWLALCS</sequence>